<dbReference type="InterPro" id="IPR040442">
    <property type="entry name" value="Pyrv_kinase-like_dom_sf"/>
</dbReference>
<accession>A0A4Y9R139</accession>
<protein>
    <submittedName>
        <fullName evidence="1">Isocitrate lyase/phosphoenolpyruvate mutase family protein</fullName>
    </submittedName>
</protein>
<proteinExistence type="predicted"/>
<reference evidence="1 2" key="1">
    <citation type="journal article" date="2018" name="J. Microbiol.">
        <title>Leifsonia flava sp. nov., a novel actinobacterium isolated from the rhizosphere of Aquilegia viridiflora.</title>
        <authorList>
            <person name="Cai Y."/>
            <person name="Tao W.Z."/>
            <person name="Ma Y.J."/>
            <person name="Cheng J."/>
            <person name="Zhang M.Y."/>
            <person name="Zhang Y.X."/>
        </authorList>
    </citation>
    <scope>NUCLEOTIDE SEQUENCE [LARGE SCALE GENOMIC DNA]</scope>
    <source>
        <strain evidence="1 2">SYP-B2174</strain>
    </source>
</reference>
<organism evidence="1 2">
    <name type="scientific">Orlajensenia leifsoniae</name>
    <dbReference type="NCBI Taxonomy" id="2561933"/>
    <lineage>
        <taxon>Bacteria</taxon>
        <taxon>Bacillati</taxon>
        <taxon>Actinomycetota</taxon>
        <taxon>Actinomycetes</taxon>
        <taxon>Micrococcales</taxon>
        <taxon>Microbacteriaceae</taxon>
        <taxon>Orlajensenia</taxon>
    </lineage>
</organism>
<dbReference type="Gene3D" id="3.20.20.60">
    <property type="entry name" value="Phosphoenolpyruvate-binding domains"/>
    <property type="match status" value="1"/>
</dbReference>
<evidence type="ECO:0000313" key="2">
    <source>
        <dbReference type="Proteomes" id="UP000298127"/>
    </source>
</evidence>
<name>A0A4Y9R139_9MICO</name>
<dbReference type="RefSeq" id="WP_135120153.1">
    <property type="nucleotide sequence ID" value="NZ_SPQZ01000003.1"/>
</dbReference>
<keyword evidence="2" id="KW-1185">Reference proteome</keyword>
<dbReference type="PANTHER" id="PTHR42905">
    <property type="entry name" value="PHOSPHOENOLPYRUVATE CARBOXYLASE"/>
    <property type="match status" value="1"/>
</dbReference>
<evidence type="ECO:0000313" key="1">
    <source>
        <dbReference type="EMBL" id="TFV98150.1"/>
    </source>
</evidence>
<dbReference type="GO" id="GO:0016829">
    <property type="term" value="F:lyase activity"/>
    <property type="evidence" value="ECO:0007669"/>
    <property type="project" value="UniProtKB-KW"/>
</dbReference>
<gene>
    <name evidence="1" type="ORF">E4M00_08975</name>
</gene>
<keyword evidence="1" id="KW-0456">Lyase</keyword>
<keyword evidence="1" id="KW-0670">Pyruvate</keyword>
<dbReference type="PANTHER" id="PTHR42905:SF16">
    <property type="entry name" value="CARBOXYPHOSPHONOENOLPYRUVATE PHOSPHONOMUTASE-LIKE PROTEIN (AFU_ORTHOLOGUE AFUA_5G07230)"/>
    <property type="match status" value="1"/>
</dbReference>
<dbReference type="Proteomes" id="UP000298127">
    <property type="component" value="Unassembled WGS sequence"/>
</dbReference>
<comment type="caution">
    <text evidence="1">The sequence shown here is derived from an EMBL/GenBank/DDBJ whole genome shotgun (WGS) entry which is preliminary data.</text>
</comment>
<dbReference type="SUPFAM" id="SSF51621">
    <property type="entry name" value="Phosphoenolpyruvate/pyruvate domain"/>
    <property type="match status" value="1"/>
</dbReference>
<dbReference type="EMBL" id="SPQZ01000003">
    <property type="protein sequence ID" value="TFV98150.1"/>
    <property type="molecule type" value="Genomic_DNA"/>
</dbReference>
<dbReference type="CDD" id="cd00377">
    <property type="entry name" value="ICL_PEPM"/>
    <property type="match status" value="1"/>
</dbReference>
<dbReference type="AlphaFoldDB" id="A0A4Y9R139"/>
<sequence length="259" mass="26981">MTSNTALKAAELRRLHEAPELLTVVNVWDVVGARAVAALPQTRALATASHSIAATFGYPDGEVIPRDLMLDMVGRIAASVDVPVTADLEAGYGDAGDTMRRAIDLGVAGANLEDELKPLTDAAAAVAAAVKAGDDAGVPFALNARTDAFLRGGHRSLDENIADAIERGRAYLDEGATCVFVPGNFGEDVVRQLVAGLGERRLSVIGLGELPTPARLAELGVARISYGPYTQRAVLGGLQDLASTLYDGGVLPTDLRPLN</sequence>
<dbReference type="Pfam" id="PF13714">
    <property type="entry name" value="PEP_mutase"/>
    <property type="match status" value="1"/>
</dbReference>
<dbReference type="InterPro" id="IPR015813">
    <property type="entry name" value="Pyrv/PenolPyrv_kinase-like_dom"/>
</dbReference>
<dbReference type="InterPro" id="IPR039556">
    <property type="entry name" value="ICL/PEPM"/>
</dbReference>